<accession>A0AAD5IC31</accession>
<reference evidence="2" key="1">
    <citation type="journal article" date="2022" name="Plant J.">
        <title>Strategies of tolerance reflected in two North American maple genomes.</title>
        <authorList>
            <person name="McEvoy S.L."/>
            <person name="Sezen U.U."/>
            <person name="Trouern-Trend A."/>
            <person name="McMahon S.M."/>
            <person name="Schaberg P.G."/>
            <person name="Yang J."/>
            <person name="Wegrzyn J.L."/>
            <person name="Swenson N.G."/>
        </authorList>
    </citation>
    <scope>NUCLEOTIDE SEQUENCE</scope>
    <source>
        <strain evidence="2">91603</strain>
    </source>
</reference>
<proteinExistence type="predicted"/>
<feature type="region of interest" description="Disordered" evidence="1">
    <location>
        <begin position="1"/>
        <end position="22"/>
    </location>
</feature>
<gene>
    <name evidence="2" type="ORF">LWI28_029059</name>
</gene>
<dbReference type="Proteomes" id="UP001064489">
    <property type="component" value="Chromosome 12"/>
</dbReference>
<dbReference type="EMBL" id="JAJSOW010000107">
    <property type="protein sequence ID" value="KAI9157853.1"/>
    <property type="molecule type" value="Genomic_DNA"/>
</dbReference>
<feature type="region of interest" description="Disordered" evidence="1">
    <location>
        <begin position="421"/>
        <end position="440"/>
    </location>
</feature>
<dbReference type="Pfam" id="PF14223">
    <property type="entry name" value="Retrotran_gag_2"/>
    <property type="match status" value="1"/>
</dbReference>
<dbReference type="PANTHER" id="PTHR37610:SF40">
    <property type="entry name" value="OS01G0909600 PROTEIN"/>
    <property type="match status" value="1"/>
</dbReference>
<feature type="region of interest" description="Disordered" evidence="1">
    <location>
        <begin position="446"/>
        <end position="476"/>
    </location>
</feature>
<evidence type="ECO:0000256" key="1">
    <source>
        <dbReference type="SAM" id="MobiDB-lite"/>
    </source>
</evidence>
<evidence type="ECO:0000313" key="3">
    <source>
        <dbReference type="Proteomes" id="UP001064489"/>
    </source>
</evidence>
<evidence type="ECO:0008006" key="4">
    <source>
        <dbReference type="Google" id="ProtNLM"/>
    </source>
</evidence>
<organism evidence="2 3">
    <name type="scientific">Acer negundo</name>
    <name type="common">Box elder</name>
    <dbReference type="NCBI Taxonomy" id="4023"/>
    <lineage>
        <taxon>Eukaryota</taxon>
        <taxon>Viridiplantae</taxon>
        <taxon>Streptophyta</taxon>
        <taxon>Embryophyta</taxon>
        <taxon>Tracheophyta</taxon>
        <taxon>Spermatophyta</taxon>
        <taxon>Magnoliopsida</taxon>
        <taxon>eudicotyledons</taxon>
        <taxon>Gunneridae</taxon>
        <taxon>Pentapetalae</taxon>
        <taxon>rosids</taxon>
        <taxon>malvids</taxon>
        <taxon>Sapindales</taxon>
        <taxon>Sapindaceae</taxon>
        <taxon>Hippocastanoideae</taxon>
        <taxon>Acereae</taxon>
        <taxon>Acer</taxon>
    </lineage>
</organism>
<dbReference type="AlphaFoldDB" id="A0AAD5IC31"/>
<feature type="compositionally biased region" description="Basic residues" evidence="1">
    <location>
        <begin position="464"/>
        <end position="476"/>
    </location>
</feature>
<name>A0AAD5IC31_ACENE</name>
<evidence type="ECO:0000313" key="2">
    <source>
        <dbReference type="EMBL" id="KAI9157853.1"/>
    </source>
</evidence>
<feature type="compositionally biased region" description="Polar residues" evidence="1">
    <location>
        <begin position="345"/>
        <end position="372"/>
    </location>
</feature>
<keyword evidence="3" id="KW-1185">Reference proteome</keyword>
<protein>
    <recommendedName>
        <fullName evidence="4">Retrotransposon Copia-like N-terminal domain-containing protein</fullName>
    </recommendedName>
</protein>
<feature type="region of interest" description="Disordered" evidence="1">
    <location>
        <begin position="345"/>
        <end position="376"/>
    </location>
</feature>
<dbReference type="PANTHER" id="PTHR37610">
    <property type="entry name" value="CCHC-TYPE DOMAIN-CONTAINING PROTEIN"/>
    <property type="match status" value="1"/>
</dbReference>
<reference evidence="2" key="2">
    <citation type="submission" date="2023-02" db="EMBL/GenBank/DDBJ databases">
        <authorList>
            <person name="Swenson N.G."/>
            <person name="Wegrzyn J.L."/>
            <person name="Mcevoy S.L."/>
        </authorList>
    </citation>
    <scope>NUCLEOTIDE SEQUENCE</scope>
    <source>
        <strain evidence="2">91603</strain>
        <tissue evidence="2">Leaf</tissue>
    </source>
</reference>
<comment type="caution">
    <text evidence="2">The sequence shown here is derived from an EMBL/GenBank/DDBJ whole genome shotgun (WGS) entry which is preliminary data.</text>
</comment>
<feature type="region of interest" description="Disordered" evidence="1">
    <location>
        <begin position="294"/>
        <end position="333"/>
    </location>
</feature>
<sequence length="476" mass="51969">MEDSMAKDTIQGSTPTVPAFRQQPITPPAFGFGMALSNVPHPPGVGISLTAVKLNDANYLLWSRAIKKYLTAQAKEKYLTDTKPADDAKEYQRWVEEDAMVTTWLWNSMEPSIATSTMWVDTTKELWDSLRDRFGLSKNISRIYDIYASFFSCQQGDKSLNEHFGVLEGLWGELNSYCPITTDEKQLRKQWEELLVVRFLSSLHPVYESAKNSILTEKELPTMKEVYARLKRLSLITPISQETSVLLSPGGLGRGQSFRHGRGHGKGRGGCFHCSHCGCWENFEKPELANHNYYDQGENSSALSPPENIPNAHVPQSEGSSHQSSIGNQSSSVSTALPTVTLAQTAAPSSQPAFGNPSSVNPSGTAPSNNNDKIGMEDSMAKDTIQASTPSIPAFEQQPITPAASGFGFNMAAQPSPFQFSSQQNVANPQNSTLFPSSNSLKFNASAAGGSFSLGSGGGDKSNRRIVKIKSKQRRK</sequence>
<feature type="compositionally biased region" description="Low complexity" evidence="1">
    <location>
        <begin position="320"/>
        <end position="333"/>
    </location>
</feature>
<feature type="compositionally biased region" description="Polar residues" evidence="1">
    <location>
        <begin position="425"/>
        <end position="440"/>
    </location>
</feature>